<feature type="transmembrane region" description="Helical" evidence="6">
    <location>
        <begin position="133"/>
        <end position="155"/>
    </location>
</feature>
<evidence type="ECO:0000256" key="6">
    <source>
        <dbReference type="RuleBase" id="RU366058"/>
    </source>
</evidence>
<keyword evidence="3 6" id="KW-0812">Transmembrane</keyword>
<evidence type="ECO:0000256" key="1">
    <source>
        <dbReference type="ARBA" id="ARBA00004651"/>
    </source>
</evidence>
<evidence type="ECO:0000256" key="4">
    <source>
        <dbReference type="ARBA" id="ARBA00022989"/>
    </source>
</evidence>
<dbReference type="InterPro" id="IPR032816">
    <property type="entry name" value="VTT_dom"/>
</dbReference>
<dbReference type="EMBL" id="JEMA01000478">
    <property type="protein sequence ID" value="KYF69332.1"/>
    <property type="molecule type" value="Genomic_DNA"/>
</dbReference>
<dbReference type="PANTHER" id="PTHR12677">
    <property type="entry name" value="GOLGI APPARATUS MEMBRANE PROTEIN TVP38-RELATED"/>
    <property type="match status" value="1"/>
</dbReference>
<keyword evidence="5 6" id="KW-0472">Membrane</keyword>
<reference evidence="8 9" key="1">
    <citation type="submission" date="2014-02" db="EMBL/GenBank/DDBJ databases">
        <title>The small core and large imbalanced accessory genome model reveals a collaborative survival strategy of Sorangium cellulosum strains in nature.</title>
        <authorList>
            <person name="Han K."/>
            <person name="Peng R."/>
            <person name="Blom J."/>
            <person name="Li Y.-Z."/>
        </authorList>
    </citation>
    <scope>NUCLEOTIDE SEQUENCE [LARGE SCALE GENOMIC DNA]</scope>
    <source>
        <strain evidence="8 9">So0008-312</strain>
    </source>
</reference>
<evidence type="ECO:0000256" key="2">
    <source>
        <dbReference type="ARBA" id="ARBA00022475"/>
    </source>
</evidence>
<feature type="transmembrane region" description="Helical" evidence="6">
    <location>
        <begin position="86"/>
        <end position="112"/>
    </location>
</feature>
<evidence type="ECO:0000256" key="3">
    <source>
        <dbReference type="ARBA" id="ARBA00022692"/>
    </source>
</evidence>
<evidence type="ECO:0000259" key="7">
    <source>
        <dbReference type="Pfam" id="PF09335"/>
    </source>
</evidence>
<proteinExistence type="inferred from homology"/>
<comment type="caution">
    <text evidence="8">The sequence shown here is derived from an EMBL/GenBank/DDBJ whole genome shotgun (WGS) entry which is preliminary data.</text>
</comment>
<dbReference type="Proteomes" id="UP000075260">
    <property type="component" value="Unassembled WGS sequence"/>
</dbReference>
<dbReference type="GO" id="GO:0005886">
    <property type="term" value="C:plasma membrane"/>
    <property type="evidence" value="ECO:0007669"/>
    <property type="project" value="UniProtKB-SubCell"/>
</dbReference>
<dbReference type="Pfam" id="PF09335">
    <property type="entry name" value="VTT_dom"/>
    <property type="match status" value="1"/>
</dbReference>
<feature type="transmembrane region" description="Helical" evidence="6">
    <location>
        <begin position="16"/>
        <end position="35"/>
    </location>
</feature>
<feature type="transmembrane region" description="Helical" evidence="6">
    <location>
        <begin position="197"/>
        <end position="217"/>
    </location>
</feature>
<evidence type="ECO:0000313" key="8">
    <source>
        <dbReference type="EMBL" id="KYF69332.1"/>
    </source>
</evidence>
<keyword evidence="4 6" id="KW-1133">Transmembrane helix</keyword>
<accession>A0A150QNC1</accession>
<dbReference type="InterPro" id="IPR015414">
    <property type="entry name" value="TMEM64"/>
</dbReference>
<dbReference type="OrthoDB" id="9779114at2"/>
<feature type="domain" description="VTT" evidence="7">
    <location>
        <begin position="71"/>
        <end position="186"/>
    </location>
</feature>
<protein>
    <recommendedName>
        <fullName evidence="6">TVP38/TMEM64 family membrane protein</fullName>
    </recommendedName>
</protein>
<name>A0A150QNC1_SORCE</name>
<comment type="similarity">
    <text evidence="6">Belongs to the TVP38/TMEM64 family.</text>
</comment>
<feature type="transmembrane region" description="Helical" evidence="6">
    <location>
        <begin position="167"/>
        <end position="185"/>
    </location>
</feature>
<organism evidence="8 9">
    <name type="scientific">Sorangium cellulosum</name>
    <name type="common">Polyangium cellulosum</name>
    <dbReference type="NCBI Taxonomy" id="56"/>
    <lineage>
        <taxon>Bacteria</taxon>
        <taxon>Pseudomonadati</taxon>
        <taxon>Myxococcota</taxon>
        <taxon>Polyangia</taxon>
        <taxon>Polyangiales</taxon>
        <taxon>Polyangiaceae</taxon>
        <taxon>Sorangium</taxon>
    </lineage>
</organism>
<evidence type="ECO:0000256" key="5">
    <source>
        <dbReference type="ARBA" id="ARBA00023136"/>
    </source>
</evidence>
<comment type="subcellular location">
    <subcellularLocation>
        <location evidence="1 6">Cell membrane</location>
        <topology evidence="1 6">Multi-pass membrane protein</topology>
    </subcellularLocation>
</comment>
<gene>
    <name evidence="8" type="ORF">BE15_23140</name>
</gene>
<evidence type="ECO:0000313" key="9">
    <source>
        <dbReference type="Proteomes" id="UP000075260"/>
    </source>
</evidence>
<dbReference type="PANTHER" id="PTHR12677:SF59">
    <property type="entry name" value="GOLGI APPARATUS MEMBRANE PROTEIN TVP38-RELATED"/>
    <property type="match status" value="1"/>
</dbReference>
<keyword evidence="2 6" id="KW-1003">Cell membrane</keyword>
<sequence>MTGSAAAGGALRGAKIGAVAAVIALLAVAQRAGLLEIFGEPAQVKQALVELGPWGYVAFVAAYAALQPFGVPGTVFILAAPLIWPWPVAFALSMAGTMAASVVGFSFARFVARDWVSKRVPARFRAYDEALRRRAFFTVFMLRLVLWMPPMLHVFFGVSGVRFSTHFWGSLAGYTLPLLATAYFGQRLFNALRDAPPSAWVGMGAALVTVTFGLWLARRRARQEVVPS</sequence>
<dbReference type="AlphaFoldDB" id="A0A150QNC1"/>